<name>A0A4C1X4T2_EUMVA</name>
<dbReference type="PANTHER" id="PTHR47027">
    <property type="entry name" value="REVERSE TRANSCRIPTASE DOMAIN-CONTAINING PROTEIN"/>
    <property type="match status" value="1"/>
</dbReference>
<dbReference type="Proteomes" id="UP000299102">
    <property type="component" value="Unassembled WGS sequence"/>
</dbReference>
<accession>A0A4C1X4T2</accession>
<gene>
    <name evidence="1" type="ORF">EVAR_27410_1</name>
</gene>
<protein>
    <submittedName>
        <fullName evidence="1">Uncharacterized protein</fullName>
    </submittedName>
</protein>
<dbReference type="STRING" id="151549.A0A4C1X4T2"/>
<evidence type="ECO:0000313" key="2">
    <source>
        <dbReference type="Proteomes" id="UP000299102"/>
    </source>
</evidence>
<organism evidence="1 2">
    <name type="scientific">Eumeta variegata</name>
    <name type="common">Bagworm moth</name>
    <name type="synonym">Eumeta japonica</name>
    <dbReference type="NCBI Taxonomy" id="151549"/>
    <lineage>
        <taxon>Eukaryota</taxon>
        <taxon>Metazoa</taxon>
        <taxon>Ecdysozoa</taxon>
        <taxon>Arthropoda</taxon>
        <taxon>Hexapoda</taxon>
        <taxon>Insecta</taxon>
        <taxon>Pterygota</taxon>
        <taxon>Neoptera</taxon>
        <taxon>Endopterygota</taxon>
        <taxon>Lepidoptera</taxon>
        <taxon>Glossata</taxon>
        <taxon>Ditrysia</taxon>
        <taxon>Tineoidea</taxon>
        <taxon>Psychidae</taxon>
        <taxon>Oiketicinae</taxon>
        <taxon>Eumeta</taxon>
    </lineage>
</organism>
<sequence length="118" mass="13151">MVLERGKSTTECDILTEGEKVEQIKEFVYISSLLTNYGKHDGDIERRVNAGNKVNGALLANMSSKGVSRQAPLSVHKEVVISTLTYGSEIWVWYKKNESKINAVEMRSLRSMCGVKLG</sequence>
<keyword evidence="2" id="KW-1185">Reference proteome</keyword>
<comment type="caution">
    <text evidence="1">The sequence shown here is derived from an EMBL/GenBank/DDBJ whole genome shotgun (WGS) entry which is preliminary data.</text>
</comment>
<dbReference type="AlphaFoldDB" id="A0A4C1X4T2"/>
<dbReference type="EMBL" id="BGZK01000714">
    <property type="protein sequence ID" value="GBP57379.1"/>
    <property type="molecule type" value="Genomic_DNA"/>
</dbReference>
<dbReference type="OrthoDB" id="407509at2759"/>
<reference evidence="1 2" key="1">
    <citation type="journal article" date="2019" name="Commun. Biol.">
        <title>The bagworm genome reveals a unique fibroin gene that provides high tensile strength.</title>
        <authorList>
            <person name="Kono N."/>
            <person name="Nakamura H."/>
            <person name="Ohtoshi R."/>
            <person name="Tomita M."/>
            <person name="Numata K."/>
            <person name="Arakawa K."/>
        </authorList>
    </citation>
    <scope>NUCLEOTIDE SEQUENCE [LARGE SCALE GENOMIC DNA]</scope>
</reference>
<dbReference type="PANTHER" id="PTHR47027:SF30">
    <property type="entry name" value="THAP-TYPE DOMAIN-CONTAINING PROTEIN"/>
    <property type="match status" value="1"/>
</dbReference>
<evidence type="ECO:0000313" key="1">
    <source>
        <dbReference type="EMBL" id="GBP57379.1"/>
    </source>
</evidence>
<proteinExistence type="predicted"/>